<dbReference type="CDD" id="cd12797">
    <property type="entry name" value="M23_peptidase"/>
    <property type="match status" value="1"/>
</dbReference>
<keyword evidence="2" id="KW-1133">Transmembrane helix</keyword>
<keyword evidence="2" id="KW-0812">Transmembrane</keyword>
<dbReference type="SUPFAM" id="SSF51261">
    <property type="entry name" value="Duplicated hybrid motif"/>
    <property type="match status" value="1"/>
</dbReference>
<protein>
    <recommendedName>
        <fullName evidence="3">M23ase beta-sheet core domain-containing protein</fullName>
    </recommendedName>
</protein>
<dbReference type="GO" id="GO:0004222">
    <property type="term" value="F:metalloendopeptidase activity"/>
    <property type="evidence" value="ECO:0007669"/>
    <property type="project" value="TreeGrafter"/>
</dbReference>
<dbReference type="EMBL" id="VSSQ01022322">
    <property type="protein sequence ID" value="MPM68558.1"/>
    <property type="molecule type" value="Genomic_DNA"/>
</dbReference>
<evidence type="ECO:0000313" key="4">
    <source>
        <dbReference type="EMBL" id="MPM68558.1"/>
    </source>
</evidence>
<dbReference type="AlphaFoldDB" id="A0A645BU05"/>
<accession>A0A645BU05</accession>
<proteinExistence type="predicted"/>
<evidence type="ECO:0000256" key="2">
    <source>
        <dbReference type="SAM" id="Phobius"/>
    </source>
</evidence>
<dbReference type="PANTHER" id="PTHR21666:SF270">
    <property type="entry name" value="MUREIN HYDROLASE ACTIVATOR ENVC"/>
    <property type="match status" value="1"/>
</dbReference>
<dbReference type="PANTHER" id="PTHR21666">
    <property type="entry name" value="PEPTIDASE-RELATED"/>
    <property type="match status" value="1"/>
</dbReference>
<reference evidence="4" key="1">
    <citation type="submission" date="2019-08" db="EMBL/GenBank/DDBJ databases">
        <authorList>
            <person name="Kucharzyk K."/>
            <person name="Murdoch R.W."/>
            <person name="Higgins S."/>
            <person name="Loffler F."/>
        </authorList>
    </citation>
    <scope>NUCLEOTIDE SEQUENCE</scope>
</reference>
<comment type="caution">
    <text evidence="4">The sequence shown here is derived from an EMBL/GenBank/DDBJ whole genome shotgun (WGS) entry which is preliminary data.</text>
</comment>
<dbReference type="Gene3D" id="2.70.70.10">
    <property type="entry name" value="Glucose Permease (Domain IIA)"/>
    <property type="match status" value="1"/>
</dbReference>
<organism evidence="4">
    <name type="scientific">bioreactor metagenome</name>
    <dbReference type="NCBI Taxonomy" id="1076179"/>
    <lineage>
        <taxon>unclassified sequences</taxon>
        <taxon>metagenomes</taxon>
        <taxon>ecological metagenomes</taxon>
    </lineage>
</organism>
<dbReference type="Pfam" id="PF01551">
    <property type="entry name" value="Peptidase_M23"/>
    <property type="match status" value="1"/>
</dbReference>
<evidence type="ECO:0000259" key="3">
    <source>
        <dbReference type="Pfam" id="PF01551"/>
    </source>
</evidence>
<gene>
    <name evidence="4" type="ORF">SDC9_115491</name>
</gene>
<sequence length="241" mass="24680">MKRKSLLERIGDVMAGKGFYIVLFLCVAAIGISGYYLISGFEFGGAGAPVAGGAQVVIEPSPSARVPEVRATQTPAPTATPKPTAAPSPNASAAPTAKPTAAPAPKKAVFTWPVKGEVVSGFSLEVLAYDETMGDWRTHSGIDIAAELGTSVLAMTDGKVESVYQDDLMGTTVVISHEGGLKSVYANLAATPAVKAGDSVSTGSVIGAVGSTAIAESNRVSHLHLELIQDGKAVDPEDFLP</sequence>
<feature type="transmembrane region" description="Helical" evidence="2">
    <location>
        <begin position="20"/>
        <end position="38"/>
    </location>
</feature>
<name>A0A645BU05_9ZZZZ</name>
<keyword evidence="2" id="KW-0472">Membrane</keyword>
<feature type="compositionally biased region" description="Low complexity" evidence="1">
    <location>
        <begin position="87"/>
        <end position="101"/>
    </location>
</feature>
<dbReference type="InterPro" id="IPR011055">
    <property type="entry name" value="Dup_hybrid_motif"/>
</dbReference>
<feature type="region of interest" description="Disordered" evidence="1">
    <location>
        <begin position="62"/>
        <end position="101"/>
    </location>
</feature>
<evidence type="ECO:0000256" key="1">
    <source>
        <dbReference type="SAM" id="MobiDB-lite"/>
    </source>
</evidence>
<feature type="domain" description="M23ase beta-sheet core" evidence="3">
    <location>
        <begin position="138"/>
        <end position="236"/>
    </location>
</feature>
<dbReference type="InterPro" id="IPR016047">
    <property type="entry name" value="M23ase_b-sheet_dom"/>
</dbReference>
<dbReference type="InterPro" id="IPR050570">
    <property type="entry name" value="Cell_wall_metabolism_enzyme"/>
</dbReference>